<keyword evidence="3 6" id="KW-0808">Transferase</keyword>
<accession>A0ABP8PXI2</accession>
<sequence length="324" mass="36926">MTRSDPVFDHSFQSRYLHPRFWLTWLSLGLLCLLAWLPVRWRDRLAAAFAPLVLRFSKKQCYIARTNLELCFPQLSPQAREVILLDSIRVGLQCFFAFAEPSCFSAQRLLKRYAPHGWDKVKAAMEDGGRPVIFLIPHAWAIDAGGMFLAAQGYPMCTMMHSAKNALYDWFINRQRARYGGRVYERSAGLKSVIKSMGEGCHFFYLPDQDHGADASLFVPFFGVPKATLPALPRLVKLTGARVVPLLSCYNAGTGQYDLLFGDIMTEYPTGDLLADTARMNQEIEALLAPRPEQYMWFLKYFQTRPEGGREGFYEAGIRRVRGR</sequence>
<organism evidence="7 8">
    <name type="scientific">Pseudaeromonas paramecii</name>
    <dbReference type="NCBI Taxonomy" id="2138166"/>
    <lineage>
        <taxon>Bacteria</taxon>
        <taxon>Pseudomonadati</taxon>
        <taxon>Pseudomonadota</taxon>
        <taxon>Gammaproteobacteria</taxon>
        <taxon>Aeromonadales</taxon>
        <taxon>Aeromonadaceae</taxon>
        <taxon>Pseudaeromonas</taxon>
    </lineage>
</organism>
<proteinExistence type="inferred from homology"/>
<dbReference type="GO" id="GO:0016746">
    <property type="term" value="F:acyltransferase activity"/>
    <property type="evidence" value="ECO:0007669"/>
    <property type="project" value="UniProtKB-KW"/>
</dbReference>
<comment type="caution">
    <text evidence="7">The sequence shown here is derived from an EMBL/GenBank/DDBJ whole genome shotgun (WGS) entry which is preliminary data.</text>
</comment>
<dbReference type="RefSeq" id="WP_345009255.1">
    <property type="nucleotide sequence ID" value="NZ_BAABFC010000001.1"/>
</dbReference>
<evidence type="ECO:0000256" key="6">
    <source>
        <dbReference type="HAMAP-Rule" id="MF_01944"/>
    </source>
</evidence>
<protein>
    <recommendedName>
        <fullName evidence="6">Lipid A biosynthesis acyltransferase</fullName>
        <ecNumber evidence="6">2.3.1.243</ecNumber>
    </recommendedName>
    <alternativeName>
        <fullName evidence="6">Kdo(2)-lauroyl-lipid IV(A) acyltransferase</fullName>
    </alternativeName>
</protein>
<comment type="pathway">
    <text evidence="6">Glycolipid biosynthesis; KDO(2)-lipid A biosynthesis; KDO(2)-lipid A from CMP-3-deoxy-D-manno-octulosonate and lipid IV(A): step 4/4.</text>
</comment>
<comment type="pathway">
    <text evidence="6">Bacterial outer membrane biogenesis; lipopolysaccharide biosynthesis.</text>
</comment>
<evidence type="ECO:0000313" key="7">
    <source>
        <dbReference type="EMBL" id="GAA4493002.1"/>
    </source>
</evidence>
<feature type="short sequence motif" description="HXXXXD motif" evidence="6">
    <location>
        <begin position="138"/>
        <end position="143"/>
    </location>
</feature>
<keyword evidence="4 6" id="KW-0472">Membrane</keyword>
<dbReference type="Proteomes" id="UP001501321">
    <property type="component" value="Unassembled WGS sequence"/>
</dbReference>
<name>A0ABP8PXI2_9GAMM</name>
<dbReference type="EC" id="2.3.1.243" evidence="6"/>
<dbReference type="PANTHER" id="PTHR30606">
    <property type="entry name" value="LIPID A BIOSYNTHESIS LAUROYL ACYLTRANSFERASE"/>
    <property type="match status" value="1"/>
</dbReference>
<reference evidence="8" key="1">
    <citation type="journal article" date="2019" name="Int. J. Syst. Evol. Microbiol.">
        <title>The Global Catalogue of Microorganisms (GCM) 10K type strain sequencing project: providing services to taxonomists for standard genome sequencing and annotation.</title>
        <authorList>
            <consortium name="The Broad Institute Genomics Platform"/>
            <consortium name="The Broad Institute Genome Sequencing Center for Infectious Disease"/>
            <person name="Wu L."/>
            <person name="Ma J."/>
        </authorList>
    </citation>
    <scope>NUCLEOTIDE SEQUENCE [LARGE SCALE GENOMIC DNA]</scope>
    <source>
        <strain evidence="8">JCM 32226</strain>
    </source>
</reference>
<comment type="function">
    <text evidence="6">Catalyzes the transfer of an acyl chain from an acyl-[acyl-carrier-protein] (ACP) to a Kdo(2)-(acyl)-lipid IV(A) to form a Kdo(2)-lipid A.</text>
</comment>
<evidence type="ECO:0000256" key="4">
    <source>
        <dbReference type="ARBA" id="ARBA00023136"/>
    </source>
</evidence>
<dbReference type="NCBIfam" id="NF006507">
    <property type="entry name" value="PRK08943.1"/>
    <property type="match status" value="1"/>
</dbReference>
<comment type="similarity">
    <text evidence="6">Belongs to the LpxL/LpxM/LpxP family. LpxM subfamily.</text>
</comment>
<keyword evidence="2 6" id="KW-0997">Cell inner membrane</keyword>
<dbReference type="PANTHER" id="PTHR30606:SF4">
    <property type="entry name" value="LIPID A BIOSYNTHESIS MYRISTOYLTRANSFERASE"/>
    <property type="match status" value="1"/>
</dbReference>
<dbReference type="InterPro" id="IPR011921">
    <property type="entry name" value="Lipid_A_MsbB"/>
</dbReference>
<feature type="transmembrane region" description="Helical" evidence="6">
    <location>
        <begin position="20"/>
        <end position="39"/>
    </location>
</feature>
<dbReference type="HAMAP" id="MF_01944">
    <property type="entry name" value="Lipid_A_LpxM"/>
    <property type="match status" value="1"/>
</dbReference>
<gene>
    <name evidence="6" type="primary">lpxM</name>
    <name evidence="7" type="ORF">GCM10023095_02500</name>
</gene>
<dbReference type="Pfam" id="PF03279">
    <property type="entry name" value="Lip_A_acyltrans"/>
    <property type="match status" value="1"/>
</dbReference>
<comment type="catalytic activity">
    <reaction evidence="6">
        <text>an alpha-Kdo-(2-&gt;4)-alpha-Kdo-(2-&gt;6)-(acyl)-lipid IVA + a fatty acyl-[ACP] = an alpha-Kdo-(2-&gt;4)-alpha-Kdo-(2-&gt;6)-lipid A + holo-[ACP]</text>
        <dbReference type="Rhea" id="RHEA:69400"/>
        <dbReference type="Rhea" id="RHEA-COMP:9685"/>
        <dbReference type="Rhea" id="RHEA-COMP:14125"/>
        <dbReference type="ChEBI" id="CHEBI:64479"/>
        <dbReference type="ChEBI" id="CHEBI:138651"/>
        <dbReference type="ChEBI" id="CHEBI:176430"/>
        <dbReference type="ChEBI" id="CHEBI:176431"/>
        <dbReference type="EC" id="2.3.1.243"/>
    </reaction>
</comment>
<evidence type="ECO:0000256" key="3">
    <source>
        <dbReference type="ARBA" id="ARBA00022679"/>
    </source>
</evidence>
<keyword evidence="8" id="KW-1185">Reference proteome</keyword>
<dbReference type="PIRSF" id="PIRSF026649">
    <property type="entry name" value="MsbB"/>
    <property type="match status" value="1"/>
</dbReference>
<keyword evidence="6" id="KW-0448">Lipopolysaccharide biosynthesis</keyword>
<keyword evidence="6" id="KW-0812">Transmembrane</keyword>
<comment type="subcellular location">
    <subcellularLocation>
        <location evidence="6">Cell inner membrane</location>
        <topology evidence="6">Single-pass membrane protein</topology>
    </subcellularLocation>
</comment>
<evidence type="ECO:0000313" key="8">
    <source>
        <dbReference type="Proteomes" id="UP001501321"/>
    </source>
</evidence>
<evidence type="ECO:0000256" key="2">
    <source>
        <dbReference type="ARBA" id="ARBA00022519"/>
    </source>
</evidence>
<keyword evidence="6" id="KW-1133">Transmembrane helix</keyword>
<dbReference type="InterPro" id="IPR004960">
    <property type="entry name" value="LipA_acyltrans"/>
</dbReference>
<dbReference type="NCBIfam" id="TIGR02208">
    <property type="entry name" value="lipid_A_msbB"/>
    <property type="match status" value="1"/>
</dbReference>
<dbReference type="CDD" id="cd07984">
    <property type="entry name" value="LPLAT_LABLAT-like"/>
    <property type="match status" value="1"/>
</dbReference>
<dbReference type="EMBL" id="BAABFC010000001">
    <property type="protein sequence ID" value="GAA4493002.1"/>
    <property type="molecule type" value="Genomic_DNA"/>
</dbReference>
<evidence type="ECO:0000256" key="1">
    <source>
        <dbReference type="ARBA" id="ARBA00022475"/>
    </source>
</evidence>
<keyword evidence="1 6" id="KW-1003">Cell membrane</keyword>
<keyword evidence="5 6" id="KW-0012">Acyltransferase</keyword>
<evidence type="ECO:0000256" key="5">
    <source>
        <dbReference type="ARBA" id="ARBA00023315"/>
    </source>
</evidence>